<feature type="non-terminal residue" evidence="1">
    <location>
        <position position="253"/>
    </location>
</feature>
<sequence length="253" mass="29333">MFTNFLLITLISASGIVKLDRDGFPNRKIPYVEKYLEKQRIIKKKMRPFEALYRYTNYPPVERLKTLKDGKQQIVYRVLALRVNFTKEDPDDPRTTGDGTMMTHDNGESPILGFDCNGEPYYNPYYDPPHDWQYFNNMMQALASYYYVATYGKVRIEWVVKPDSELPPYELPHRMCYYGDPDNMELGLVTLVRDAFRAADEDPTIDFDDLDNNGVKDHLEGVYDRYIIFHAGSAWQTDFGDTPCDLAAVTVPA</sequence>
<accession>A0A7C5MAG0</accession>
<gene>
    <name evidence="1" type="ORF">ENL41_03025</name>
</gene>
<organism evidence="1">
    <name type="scientific">candidate division WOR-3 bacterium</name>
    <dbReference type="NCBI Taxonomy" id="2052148"/>
    <lineage>
        <taxon>Bacteria</taxon>
        <taxon>Bacteria division WOR-3</taxon>
    </lineage>
</organism>
<proteinExistence type="predicted"/>
<dbReference type="Proteomes" id="UP000886014">
    <property type="component" value="Unassembled WGS sequence"/>
</dbReference>
<comment type="caution">
    <text evidence="1">The sequence shown here is derived from an EMBL/GenBank/DDBJ whole genome shotgun (WGS) entry which is preliminary data.</text>
</comment>
<dbReference type="AlphaFoldDB" id="A0A7C5MAG0"/>
<reference evidence="1" key="1">
    <citation type="journal article" date="2020" name="mSystems">
        <title>Genome- and Community-Level Interaction Insights into Carbon Utilization and Element Cycling Functions of Hydrothermarchaeota in Hydrothermal Sediment.</title>
        <authorList>
            <person name="Zhou Z."/>
            <person name="Liu Y."/>
            <person name="Xu W."/>
            <person name="Pan J."/>
            <person name="Luo Z.H."/>
            <person name="Li M."/>
        </authorList>
    </citation>
    <scope>NUCLEOTIDE SEQUENCE [LARGE SCALE GENOMIC DNA]</scope>
    <source>
        <strain evidence="1">HyVt-94</strain>
    </source>
</reference>
<name>A0A7C5MAG0_UNCW3</name>
<evidence type="ECO:0000313" key="1">
    <source>
        <dbReference type="EMBL" id="HHF58378.1"/>
    </source>
</evidence>
<protein>
    <submittedName>
        <fullName evidence="1">Uncharacterized protein</fullName>
    </submittedName>
</protein>
<dbReference type="EMBL" id="DRTV01000211">
    <property type="protein sequence ID" value="HHF58378.1"/>
    <property type="molecule type" value="Genomic_DNA"/>
</dbReference>